<organism evidence="1 2">
    <name type="scientific">Portunus trituberculatus</name>
    <name type="common">Swimming crab</name>
    <name type="synonym">Neptunus trituberculatus</name>
    <dbReference type="NCBI Taxonomy" id="210409"/>
    <lineage>
        <taxon>Eukaryota</taxon>
        <taxon>Metazoa</taxon>
        <taxon>Ecdysozoa</taxon>
        <taxon>Arthropoda</taxon>
        <taxon>Crustacea</taxon>
        <taxon>Multicrustacea</taxon>
        <taxon>Malacostraca</taxon>
        <taxon>Eumalacostraca</taxon>
        <taxon>Eucarida</taxon>
        <taxon>Decapoda</taxon>
        <taxon>Pleocyemata</taxon>
        <taxon>Brachyura</taxon>
        <taxon>Eubrachyura</taxon>
        <taxon>Portunoidea</taxon>
        <taxon>Portunidae</taxon>
        <taxon>Portuninae</taxon>
        <taxon>Portunus</taxon>
    </lineage>
</organism>
<keyword evidence="2" id="KW-1185">Reference proteome</keyword>
<comment type="caution">
    <text evidence="1">The sequence shown here is derived from an EMBL/GenBank/DDBJ whole genome shotgun (WGS) entry which is preliminary data.</text>
</comment>
<accession>A0A5B7E584</accession>
<reference evidence="1 2" key="1">
    <citation type="submission" date="2019-05" db="EMBL/GenBank/DDBJ databases">
        <title>Another draft genome of Portunus trituberculatus and its Hox gene families provides insights of decapod evolution.</title>
        <authorList>
            <person name="Jeong J.-H."/>
            <person name="Song I."/>
            <person name="Kim S."/>
            <person name="Choi T."/>
            <person name="Kim D."/>
            <person name="Ryu S."/>
            <person name="Kim W."/>
        </authorList>
    </citation>
    <scope>NUCLEOTIDE SEQUENCE [LARGE SCALE GENOMIC DNA]</scope>
    <source>
        <tissue evidence="1">Muscle</tissue>
    </source>
</reference>
<gene>
    <name evidence="1" type="ORF">E2C01_021778</name>
</gene>
<protein>
    <submittedName>
        <fullName evidence="1">Uncharacterized protein</fullName>
    </submittedName>
</protein>
<evidence type="ECO:0000313" key="2">
    <source>
        <dbReference type="Proteomes" id="UP000324222"/>
    </source>
</evidence>
<proteinExistence type="predicted"/>
<dbReference type="Proteomes" id="UP000324222">
    <property type="component" value="Unassembled WGS sequence"/>
</dbReference>
<name>A0A5B7E584_PORTR</name>
<dbReference type="AlphaFoldDB" id="A0A5B7E584"/>
<evidence type="ECO:0000313" key="1">
    <source>
        <dbReference type="EMBL" id="MPC28569.1"/>
    </source>
</evidence>
<dbReference type="EMBL" id="VSRR010001934">
    <property type="protein sequence ID" value="MPC28569.1"/>
    <property type="molecule type" value="Genomic_DNA"/>
</dbReference>
<sequence length="65" mass="7356">MSRLCPCGVCSSPLFKCLWRVKMRDHWVAWSLNSAGNKSLRLTQGGTSRNHVESLLSSHVTQRKL</sequence>